<comment type="subcellular location">
    <subcellularLocation>
        <location evidence="1">Cell membrane</location>
        <topology evidence="1">Multi-pass membrane protein</topology>
    </subcellularLocation>
</comment>
<keyword evidence="5 9" id="KW-0812">Transmembrane</keyword>
<feature type="transmembrane region" description="Helical" evidence="9">
    <location>
        <begin position="120"/>
        <end position="144"/>
    </location>
</feature>
<protein>
    <recommendedName>
        <fullName evidence="12">Sulfite efflux pump SSU1</fullName>
    </recommendedName>
</protein>
<feature type="transmembrane region" description="Helical" evidence="9">
    <location>
        <begin position="250"/>
        <end position="270"/>
    </location>
</feature>
<dbReference type="InterPro" id="IPR004695">
    <property type="entry name" value="SLAC1/Mae1/Ssu1/TehA"/>
</dbReference>
<evidence type="ECO:0000313" key="10">
    <source>
        <dbReference type="EMBL" id="KAJ3570955.1"/>
    </source>
</evidence>
<evidence type="ECO:0000256" key="1">
    <source>
        <dbReference type="ARBA" id="ARBA00004651"/>
    </source>
</evidence>
<reference evidence="10" key="1">
    <citation type="submission" date="2022-07" db="EMBL/GenBank/DDBJ databases">
        <title>Genome Sequence of Leucocoprinus birnbaumii.</title>
        <authorList>
            <person name="Buettner E."/>
        </authorList>
    </citation>
    <scope>NUCLEOTIDE SEQUENCE</scope>
    <source>
        <strain evidence="10">VT141</strain>
    </source>
</reference>
<evidence type="ECO:0000256" key="4">
    <source>
        <dbReference type="ARBA" id="ARBA00022475"/>
    </source>
</evidence>
<dbReference type="AlphaFoldDB" id="A0AAD5VW44"/>
<feature type="region of interest" description="Disordered" evidence="8">
    <location>
        <begin position="416"/>
        <end position="458"/>
    </location>
</feature>
<sequence length="458" mass="50528">MVQISSESSYVYNFKSSSTWLSGDLSRESRGEEPCFHGKNAIDDINGFKEDHPSTLGNSDGMLFFAFPYGQGSQPMAILSLIFYFLNICLFVLFHVSTLARFVLEPEAFIRQLKHPSYSLFFSCYPMGATTILNVSINVIYAYYGIGGRSFVYLIWALWWINIAVSALCFWGCTYLMITRHSHSLPAMTAAWILPVVTFVVASSTGAIIAEAVRGFSAHSAFITVTVSAFLLTLGLLLASMMLTVYILRLVVYGFPPGLSVLSVFLPLGVSAQASYSISLIGAEFQSLIPLVSSQSPFFSLNSSPDTILIFCTTASFILWSWAVLWISYAVLGLLHVLRKTKIQFKLTAWGLVFPNGVFANLTIHLADVFNAPFFRVVGAIYSVLTFLLWCYISYNSLLMVPSLFKTTAHPTIPEKDEAIDPASKSTPNLPSSQNLPRSRIESVDSAEVPGYEDTVIG</sequence>
<dbReference type="GO" id="GO:0005886">
    <property type="term" value="C:plasma membrane"/>
    <property type="evidence" value="ECO:0007669"/>
    <property type="project" value="UniProtKB-SubCell"/>
</dbReference>
<feature type="transmembrane region" description="Helical" evidence="9">
    <location>
        <begin position="347"/>
        <end position="367"/>
    </location>
</feature>
<evidence type="ECO:0000313" key="11">
    <source>
        <dbReference type="Proteomes" id="UP001213000"/>
    </source>
</evidence>
<keyword evidence="6 9" id="KW-1133">Transmembrane helix</keyword>
<proteinExistence type="inferred from homology"/>
<dbReference type="PANTHER" id="PTHR31686:SF1">
    <property type="entry name" value="SULFITE EFFLUX PUMP SSU1"/>
    <property type="match status" value="1"/>
</dbReference>
<dbReference type="PANTHER" id="PTHR31686">
    <property type="match status" value="1"/>
</dbReference>
<dbReference type="GO" id="GO:0000319">
    <property type="term" value="F:sulfite transmembrane transporter activity"/>
    <property type="evidence" value="ECO:0007669"/>
    <property type="project" value="TreeGrafter"/>
</dbReference>
<feature type="transmembrane region" description="Helical" evidence="9">
    <location>
        <begin position="77"/>
        <end position="100"/>
    </location>
</feature>
<dbReference type="InterPro" id="IPR038665">
    <property type="entry name" value="Voltage-dep_anion_channel_sf"/>
</dbReference>
<gene>
    <name evidence="10" type="ORF">NP233_g4067</name>
</gene>
<comment type="similarity">
    <text evidence="2">Belongs to the tellurite-resistance/dicarboxylate transporter (TDT) family.</text>
</comment>
<feature type="transmembrane region" description="Helical" evidence="9">
    <location>
        <begin position="373"/>
        <end position="393"/>
    </location>
</feature>
<organism evidence="10 11">
    <name type="scientific">Leucocoprinus birnbaumii</name>
    <dbReference type="NCBI Taxonomy" id="56174"/>
    <lineage>
        <taxon>Eukaryota</taxon>
        <taxon>Fungi</taxon>
        <taxon>Dikarya</taxon>
        <taxon>Basidiomycota</taxon>
        <taxon>Agaricomycotina</taxon>
        <taxon>Agaricomycetes</taxon>
        <taxon>Agaricomycetidae</taxon>
        <taxon>Agaricales</taxon>
        <taxon>Agaricineae</taxon>
        <taxon>Agaricaceae</taxon>
        <taxon>Leucocoprinus</taxon>
    </lineage>
</organism>
<evidence type="ECO:0000256" key="7">
    <source>
        <dbReference type="ARBA" id="ARBA00023136"/>
    </source>
</evidence>
<comment type="caution">
    <text evidence="10">The sequence shown here is derived from an EMBL/GenBank/DDBJ whole genome shotgun (WGS) entry which is preliminary data.</text>
</comment>
<keyword evidence="3" id="KW-0813">Transport</keyword>
<dbReference type="Gene3D" id="1.50.10.150">
    <property type="entry name" value="Voltage-dependent anion channel"/>
    <property type="match status" value="1"/>
</dbReference>
<evidence type="ECO:0000256" key="3">
    <source>
        <dbReference type="ARBA" id="ARBA00022448"/>
    </source>
</evidence>
<feature type="transmembrane region" description="Helical" evidence="9">
    <location>
        <begin position="216"/>
        <end position="238"/>
    </location>
</feature>
<dbReference type="EMBL" id="JANIEX010000209">
    <property type="protein sequence ID" value="KAJ3570955.1"/>
    <property type="molecule type" value="Genomic_DNA"/>
</dbReference>
<dbReference type="Pfam" id="PF03595">
    <property type="entry name" value="SLAC1"/>
    <property type="match status" value="1"/>
</dbReference>
<name>A0AAD5VW44_9AGAR</name>
<accession>A0AAD5VW44</accession>
<keyword evidence="7 9" id="KW-0472">Membrane</keyword>
<dbReference type="InterPro" id="IPR051629">
    <property type="entry name" value="Sulfite_efflux_TDT"/>
</dbReference>
<dbReference type="Proteomes" id="UP001213000">
    <property type="component" value="Unassembled WGS sequence"/>
</dbReference>
<feature type="compositionally biased region" description="Polar residues" evidence="8">
    <location>
        <begin position="424"/>
        <end position="437"/>
    </location>
</feature>
<evidence type="ECO:0000256" key="5">
    <source>
        <dbReference type="ARBA" id="ARBA00022692"/>
    </source>
</evidence>
<keyword evidence="11" id="KW-1185">Reference proteome</keyword>
<keyword evidence="4" id="KW-1003">Cell membrane</keyword>
<evidence type="ECO:0000256" key="6">
    <source>
        <dbReference type="ARBA" id="ARBA00022989"/>
    </source>
</evidence>
<feature type="transmembrane region" description="Helical" evidence="9">
    <location>
        <begin position="190"/>
        <end position="210"/>
    </location>
</feature>
<evidence type="ECO:0008006" key="12">
    <source>
        <dbReference type="Google" id="ProtNLM"/>
    </source>
</evidence>
<feature type="transmembrane region" description="Helical" evidence="9">
    <location>
        <begin position="150"/>
        <end position="178"/>
    </location>
</feature>
<evidence type="ECO:0000256" key="9">
    <source>
        <dbReference type="SAM" id="Phobius"/>
    </source>
</evidence>
<evidence type="ECO:0000256" key="2">
    <source>
        <dbReference type="ARBA" id="ARBA00008566"/>
    </source>
</evidence>
<evidence type="ECO:0000256" key="8">
    <source>
        <dbReference type="SAM" id="MobiDB-lite"/>
    </source>
</evidence>
<feature type="transmembrane region" description="Helical" evidence="9">
    <location>
        <begin position="308"/>
        <end position="335"/>
    </location>
</feature>